<dbReference type="EMBL" id="HBHQ01025224">
    <property type="protein sequence ID" value="CAD9825179.1"/>
    <property type="molecule type" value="Transcribed_RNA"/>
</dbReference>
<accession>A0A7S2UND2</accession>
<gene>
    <name evidence="2" type="ORF">ASEP1449_LOCUS17013</name>
</gene>
<sequence length="285" mass="32175">MTTIVDTYKCTGSPGPTWNGSSNYFGMDYYNYNNNKEASPSTNIMMMNKRVRIVSVDEDPFFGNIMTEDVSPLSRCSSVHNVMSVSLEASFLSTASSSRKDKLSNLSPMEVDQDIMDYKENINVNDSYQQEEALLITPPPGIVRTASNTRSSSFHPKRSTPSDTCSTHTPNNIINGSTHSEHGEHEVVMVENEKAGESSRNHFDVLICPVEPPTFKGVRFRTPIVTETRVRPRYRKKEVKKCFYSSKDIEEFTIESHYEAEPASNCNRFFFSEMFLCGERGLCAT</sequence>
<dbReference type="AlphaFoldDB" id="A0A7S2UND2"/>
<protein>
    <submittedName>
        <fullName evidence="2">Uncharacterized protein</fullName>
    </submittedName>
</protein>
<proteinExistence type="predicted"/>
<organism evidence="2">
    <name type="scientific">Attheya septentrionalis</name>
    <dbReference type="NCBI Taxonomy" id="420275"/>
    <lineage>
        <taxon>Eukaryota</taxon>
        <taxon>Sar</taxon>
        <taxon>Stramenopiles</taxon>
        <taxon>Ochrophyta</taxon>
        <taxon>Bacillariophyta</taxon>
        <taxon>Coscinodiscophyceae</taxon>
        <taxon>Chaetocerotophycidae</taxon>
        <taxon>Chaetocerotales</taxon>
        <taxon>Attheyaceae</taxon>
        <taxon>Attheya</taxon>
    </lineage>
</organism>
<evidence type="ECO:0000313" key="2">
    <source>
        <dbReference type="EMBL" id="CAD9825179.1"/>
    </source>
</evidence>
<evidence type="ECO:0000256" key="1">
    <source>
        <dbReference type="SAM" id="MobiDB-lite"/>
    </source>
</evidence>
<feature type="region of interest" description="Disordered" evidence="1">
    <location>
        <begin position="147"/>
        <end position="169"/>
    </location>
</feature>
<reference evidence="2" key="1">
    <citation type="submission" date="2021-01" db="EMBL/GenBank/DDBJ databases">
        <authorList>
            <person name="Corre E."/>
            <person name="Pelletier E."/>
            <person name="Niang G."/>
            <person name="Scheremetjew M."/>
            <person name="Finn R."/>
            <person name="Kale V."/>
            <person name="Holt S."/>
            <person name="Cochrane G."/>
            <person name="Meng A."/>
            <person name="Brown T."/>
            <person name="Cohen L."/>
        </authorList>
    </citation>
    <scope>NUCLEOTIDE SEQUENCE</scope>
    <source>
        <strain evidence="2">CCMP2084</strain>
    </source>
</reference>
<name>A0A7S2UND2_9STRA</name>